<accession>A0A4W4GSG8</accession>
<name>A0A4W4GSG8_ELEEL</name>
<protein>
    <recommendedName>
        <fullName evidence="4">Membrane-spanning 4-domains subfamily A member 4A-like</fullName>
    </recommendedName>
</protein>
<feature type="transmembrane region" description="Helical" evidence="1">
    <location>
        <begin position="82"/>
        <end position="105"/>
    </location>
</feature>
<feature type="transmembrane region" description="Helical" evidence="1">
    <location>
        <begin position="53"/>
        <end position="76"/>
    </location>
</feature>
<keyword evidence="1" id="KW-0812">Transmembrane</keyword>
<dbReference type="Ensembl" id="ENSEEET00000039594.2">
    <property type="protein sequence ID" value="ENSEEEP00000039144.2"/>
    <property type="gene ID" value="ENSEEEG00000018596.2"/>
</dbReference>
<evidence type="ECO:0000256" key="1">
    <source>
        <dbReference type="SAM" id="Phobius"/>
    </source>
</evidence>
<dbReference type="RefSeq" id="XP_035375659.1">
    <property type="nucleotide sequence ID" value="XM_035519766.1"/>
</dbReference>
<proteinExistence type="predicted"/>
<dbReference type="GeneID" id="113577338"/>
<evidence type="ECO:0008006" key="4">
    <source>
        <dbReference type="Google" id="ProtNLM"/>
    </source>
</evidence>
<feature type="transmembrane region" description="Helical" evidence="1">
    <location>
        <begin position="117"/>
        <end position="140"/>
    </location>
</feature>
<keyword evidence="3" id="KW-1185">Reference proteome</keyword>
<keyword evidence="1" id="KW-0472">Membrane</keyword>
<keyword evidence="1" id="KW-1133">Transmembrane helix</keyword>
<reference evidence="2" key="3">
    <citation type="submission" date="2020-05" db="EMBL/GenBank/DDBJ databases">
        <title>Electrophorus electricus (electric eel) genome, fEleEle1, primary haplotype.</title>
        <authorList>
            <person name="Myers G."/>
            <person name="Meyer A."/>
            <person name="Fedrigo O."/>
            <person name="Formenti G."/>
            <person name="Rhie A."/>
            <person name="Tracey A."/>
            <person name="Sims Y."/>
            <person name="Jarvis E.D."/>
        </authorList>
    </citation>
    <scope>NUCLEOTIDE SEQUENCE [LARGE SCALE GENOMIC DNA]</scope>
</reference>
<dbReference type="Proteomes" id="UP000314983">
    <property type="component" value="Chromosome 19"/>
</dbReference>
<reference evidence="3" key="1">
    <citation type="journal article" date="2014" name="Science">
        <title>Nonhuman genetics. Genomic basis for the convergent evolution of electric organs.</title>
        <authorList>
            <person name="Gallant J.R."/>
            <person name="Traeger L.L."/>
            <person name="Volkening J.D."/>
            <person name="Moffett H."/>
            <person name="Chen P.H."/>
            <person name="Novina C.D."/>
            <person name="Phillips G.N.Jr."/>
            <person name="Anand R."/>
            <person name="Wells G.B."/>
            <person name="Pinch M."/>
            <person name="Guth R."/>
            <person name="Unguez G.A."/>
            <person name="Albert J.S."/>
            <person name="Zakon H.H."/>
            <person name="Samanta M.P."/>
            <person name="Sussman M.R."/>
        </authorList>
    </citation>
    <scope>NUCLEOTIDE SEQUENCE [LARGE SCALE GENOMIC DNA]</scope>
</reference>
<dbReference type="GeneTree" id="ENSGT00600000085600"/>
<reference evidence="3" key="2">
    <citation type="journal article" date="2017" name="Sci. Adv.">
        <title>A tail of two voltages: Proteomic comparison of the three electric organs of the electric eel.</title>
        <authorList>
            <person name="Traeger L.L."/>
            <person name="Sabat G."/>
            <person name="Barrett-Wilt G.A."/>
            <person name="Wells G.B."/>
            <person name="Sussman M.R."/>
        </authorList>
    </citation>
    <scope>NUCLEOTIDE SEQUENCE [LARGE SCALE GENOMIC DNA]</scope>
</reference>
<dbReference type="RefSeq" id="XP_035375658.1">
    <property type="nucleotide sequence ID" value="XM_035519765.1"/>
</dbReference>
<dbReference type="AlphaFoldDB" id="A0A4W4GSG8"/>
<sequence length="214" mass="23105">MSEEGEVEIIDCGVQNAGPPNQTSMTETGALVEVAFQRDPHQKNKYLEAEPKALGLTQIMLALFIMSVRFTSLGVVEVFGDWLSHLIFGNLALFGLIAGGVAVGAQNLHLPTLKACLAVQVVMCVVSVFCFMDATGILLWNICWNDSRNTTLADPMCYRLKDTYDHIVGVEMLAHTAQIALSATLAAFCCKVIQCCSPRTSVPVIAVNTARGPQ</sequence>
<evidence type="ECO:0000313" key="3">
    <source>
        <dbReference type="Proteomes" id="UP000314983"/>
    </source>
</evidence>
<reference evidence="2" key="4">
    <citation type="submission" date="2025-08" db="UniProtKB">
        <authorList>
            <consortium name="Ensembl"/>
        </authorList>
    </citation>
    <scope>IDENTIFICATION</scope>
</reference>
<reference evidence="2" key="5">
    <citation type="submission" date="2025-09" db="UniProtKB">
        <authorList>
            <consortium name="Ensembl"/>
        </authorList>
    </citation>
    <scope>IDENTIFICATION</scope>
</reference>
<evidence type="ECO:0000313" key="2">
    <source>
        <dbReference type="Ensembl" id="ENSEEEP00000039144.2"/>
    </source>
</evidence>
<gene>
    <name evidence="2" type="primary">LOC113577338</name>
</gene>
<organism evidence="2 3">
    <name type="scientific">Electrophorus electricus</name>
    <name type="common">Electric eel</name>
    <name type="synonym">Gymnotus electricus</name>
    <dbReference type="NCBI Taxonomy" id="8005"/>
    <lineage>
        <taxon>Eukaryota</taxon>
        <taxon>Metazoa</taxon>
        <taxon>Chordata</taxon>
        <taxon>Craniata</taxon>
        <taxon>Vertebrata</taxon>
        <taxon>Euteleostomi</taxon>
        <taxon>Actinopterygii</taxon>
        <taxon>Neopterygii</taxon>
        <taxon>Teleostei</taxon>
        <taxon>Ostariophysi</taxon>
        <taxon>Gymnotiformes</taxon>
        <taxon>Gymnotoidei</taxon>
        <taxon>Gymnotidae</taxon>
        <taxon>Electrophorus</taxon>
    </lineage>
</organism>